<dbReference type="PANTHER" id="PTHR13620">
    <property type="entry name" value="3-5 EXONUCLEASE"/>
    <property type="match status" value="1"/>
</dbReference>
<keyword evidence="1" id="KW-0540">Nuclease</keyword>
<proteinExistence type="predicted"/>
<name>A0AAW1KY00_SAPOF</name>
<evidence type="ECO:0000313" key="4">
    <source>
        <dbReference type="Proteomes" id="UP001443914"/>
    </source>
</evidence>
<dbReference type="AlphaFoldDB" id="A0AAW1KY00"/>
<reference evidence="3" key="1">
    <citation type="submission" date="2024-03" db="EMBL/GenBank/DDBJ databases">
        <title>WGS assembly of Saponaria officinalis var. Norfolk2.</title>
        <authorList>
            <person name="Jenkins J."/>
            <person name="Shu S."/>
            <person name="Grimwood J."/>
            <person name="Barry K."/>
            <person name="Goodstein D."/>
            <person name="Schmutz J."/>
            <person name="Leebens-Mack J."/>
            <person name="Osbourn A."/>
        </authorList>
    </citation>
    <scope>NUCLEOTIDE SEQUENCE [LARGE SCALE GENOMIC DNA]</scope>
    <source>
        <strain evidence="3">JIC</strain>
    </source>
</reference>
<keyword evidence="2" id="KW-0378">Hydrolase</keyword>
<evidence type="ECO:0008006" key="5">
    <source>
        <dbReference type="Google" id="ProtNLM"/>
    </source>
</evidence>
<evidence type="ECO:0000256" key="2">
    <source>
        <dbReference type="ARBA" id="ARBA00022801"/>
    </source>
</evidence>
<accession>A0AAW1KY00</accession>
<dbReference type="EMBL" id="JBDFQZ010000005">
    <property type="protein sequence ID" value="KAK9724974.1"/>
    <property type="molecule type" value="Genomic_DNA"/>
</dbReference>
<dbReference type="Gene3D" id="3.30.420.10">
    <property type="entry name" value="Ribonuclease H-like superfamily/Ribonuclease H"/>
    <property type="match status" value="1"/>
</dbReference>
<protein>
    <recommendedName>
        <fullName evidence="5">3'-5' exonuclease domain-containing protein</fullName>
    </recommendedName>
</protein>
<organism evidence="3 4">
    <name type="scientific">Saponaria officinalis</name>
    <name type="common">Common soapwort</name>
    <name type="synonym">Lychnis saponaria</name>
    <dbReference type="NCBI Taxonomy" id="3572"/>
    <lineage>
        <taxon>Eukaryota</taxon>
        <taxon>Viridiplantae</taxon>
        <taxon>Streptophyta</taxon>
        <taxon>Embryophyta</taxon>
        <taxon>Tracheophyta</taxon>
        <taxon>Spermatophyta</taxon>
        <taxon>Magnoliopsida</taxon>
        <taxon>eudicotyledons</taxon>
        <taxon>Gunneridae</taxon>
        <taxon>Pentapetalae</taxon>
        <taxon>Caryophyllales</taxon>
        <taxon>Caryophyllaceae</taxon>
        <taxon>Caryophylleae</taxon>
        <taxon>Saponaria</taxon>
    </lineage>
</organism>
<dbReference type="PANTHER" id="PTHR13620:SF59">
    <property type="entry name" value="POLYNUCLEOTIDYL TRANSFERASE, RIBONUCLEASE H-LIKE SUPERFAMILY PROTEIN"/>
    <property type="match status" value="1"/>
</dbReference>
<comment type="caution">
    <text evidence="3">The sequence shown here is derived from an EMBL/GenBank/DDBJ whole genome shotgun (WGS) entry which is preliminary data.</text>
</comment>
<dbReference type="CDD" id="cd06141">
    <property type="entry name" value="WRN_exo"/>
    <property type="match status" value="1"/>
</dbReference>
<dbReference type="InterPro" id="IPR036397">
    <property type="entry name" value="RNaseH_sf"/>
</dbReference>
<keyword evidence="4" id="KW-1185">Reference proteome</keyword>
<dbReference type="GO" id="GO:0008408">
    <property type="term" value="F:3'-5' exonuclease activity"/>
    <property type="evidence" value="ECO:0007669"/>
    <property type="project" value="TreeGrafter"/>
</dbReference>
<sequence>MGVIIRETPQRNFQKTRHFTVNLNGNHGVHTISTTLTTHPGTVRDWLYSVLYSHRPHLHRLVIGLGVQWTPYYHHYRHSSAATLQLCVGRRCLIYHLHHSRSSPRILHRILSDRRFTFVGLWNSRDAEFLRDSVHRLEMEDGMPVDLRRHVVDDDGRSMKGESIAEIAAEVIGVDIERIEEVVRSDWEVEELSVEQVKHAAVDAFVAYVVAMRIRAWELNPFILG</sequence>
<dbReference type="InterPro" id="IPR051132">
    <property type="entry name" value="3-5_Exonuclease_domain"/>
</dbReference>
<dbReference type="GO" id="GO:0003676">
    <property type="term" value="F:nucleic acid binding"/>
    <property type="evidence" value="ECO:0007669"/>
    <property type="project" value="InterPro"/>
</dbReference>
<gene>
    <name evidence="3" type="ORF">RND81_05G112600</name>
</gene>
<dbReference type="GO" id="GO:0005634">
    <property type="term" value="C:nucleus"/>
    <property type="evidence" value="ECO:0007669"/>
    <property type="project" value="TreeGrafter"/>
</dbReference>
<dbReference type="Proteomes" id="UP001443914">
    <property type="component" value="Unassembled WGS sequence"/>
</dbReference>
<dbReference type="GO" id="GO:0005737">
    <property type="term" value="C:cytoplasm"/>
    <property type="evidence" value="ECO:0007669"/>
    <property type="project" value="TreeGrafter"/>
</dbReference>
<dbReference type="InterPro" id="IPR012337">
    <property type="entry name" value="RNaseH-like_sf"/>
</dbReference>
<evidence type="ECO:0000313" key="3">
    <source>
        <dbReference type="EMBL" id="KAK9724974.1"/>
    </source>
</evidence>
<dbReference type="SUPFAM" id="SSF53098">
    <property type="entry name" value="Ribonuclease H-like"/>
    <property type="match status" value="1"/>
</dbReference>
<evidence type="ECO:0000256" key="1">
    <source>
        <dbReference type="ARBA" id="ARBA00022722"/>
    </source>
</evidence>